<dbReference type="InterPro" id="IPR023198">
    <property type="entry name" value="PGP-like_dom2"/>
</dbReference>
<evidence type="ECO:0000313" key="1">
    <source>
        <dbReference type="EMBL" id="RAV12685.1"/>
    </source>
</evidence>
<dbReference type="RefSeq" id="WP_113035575.1">
    <property type="nucleotide sequence ID" value="NZ_QMFB01000032.1"/>
</dbReference>
<name>A0A329LXM4_9BACL</name>
<dbReference type="InterPro" id="IPR006439">
    <property type="entry name" value="HAD-SF_hydro_IA"/>
</dbReference>
<evidence type="ECO:0000313" key="2">
    <source>
        <dbReference type="Proteomes" id="UP000250369"/>
    </source>
</evidence>
<dbReference type="SFLD" id="SFLDG01129">
    <property type="entry name" value="C1.5:_HAD__Beta-PGM__Phosphata"/>
    <property type="match status" value="1"/>
</dbReference>
<sequence length="215" mass="23756">MTIKTVLFDFDGTIADTLPLCFHSFRRLFRHYDGRHVTDEEVVSMFGPSEAGIIRINLAKRDGVEQAIEDFYAYYEEHHTEMVKPNREIADLLEQLKANGMKLGIVTGKARRSLDISLKHLQLEGLFDVTVTGDDVEEPKPAPEGVLKALSALGADKGEALFVGDSDADIAAGRSAGVTVIGVRWLDVVQSPVFAVEPDATVASADEFRRYMETR</sequence>
<dbReference type="AlphaFoldDB" id="A0A329LXM4"/>
<organism evidence="1 2">
    <name type="scientific">Paenibacillus contaminans</name>
    <dbReference type="NCBI Taxonomy" id="450362"/>
    <lineage>
        <taxon>Bacteria</taxon>
        <taxon>Bacillati</taxon>
        <taxon>Bacillota</taxon>
        <taxon>Bacilli</taxon>
        <taxon>Bacillales</taxon>
        <taxon>Paenibacillaceae</taxon>
        <taxon>Paenibacillus</taxon>
    </lineage>
</organism>
<comment type="caution">
    <text evidence="1">The sequence shown here is derived from an EMBL/GenBank/DDBJ whole genome shotgun (WGS) entry which is preliminary data.</text>
</comment>
<dbReference type="NCBIfam" id="TIGR01509">
    <property type="entry name" value="HAD-SF-IA-v3"/>
    <property type="match status" value="1"/>
</dbReference>
<dbReference type="SUPFAM" id="SSF56784">
    <property type="entry name" value="HAD-like"/>
    <property type="match status" value="1"/>
</dbReference>
<dbReference type="Pfam" id="PF13419">
    <property type="entry name" value="HAD_2"/>
    <property type="match status" value="1"/>
</dbReference>
<gene>
    <name evidence="1" type="ORF">DQG23_34470</name>
</gene>
<dbReference type="Proteomes" id="UP000250369">
    <property type="component" value="Unassembled WGS sequence"/>
</dbReference>
<dbReference type="InterPro" id="IPR036412">
    <property type="entry name" value="HAD-like_sf"/>
</dbReference>
<dbReference type="GO" id="GO:0006281">
    <property type="term" value="P:DNA repair"/>
    <property type="evidence" value="ECO:0007669"/>
    <property type="project" value="TreeGrafter"/>
</dbReference>
<proteinExistence type="predicted"/>
<dbReference type="PRINTS" id="PR00413">
    <property type="entry name" value="HADHALOGNASE"/>
</dbReference>
<dbReference type="GO" id="GO:0008967">
    <property type="term" value="F:phosphoglycolate phosphatase activity"/>
    <property type="evidence" value="ECO:0007669"/>
    <property type="project" value="TreeGrafter"/>
</dbReference>
<reference evidence="1 2" key="1">
    <citation type="journal article" date="2009" name="Int. J. Syst. Evol. Microbiol.">
        <title>Paenibacillus contaminans sp. nov., isolated from a contaminated laboratory plate.</title>
        <authorList>
            <person name="Chou J.H."/>
            <person name="Lee J.H."/>
            <person name="Lin M.C."/>
            <person name="Chang P.S."/>
            <person name="Arun A.B."/>
            <person name="Young C.C."/>
            <person name="Chen W.M."/>
        </authorList>
    </citation>
    <scope>NUCLEOTIDE SEQUENCE [LARGE SCALE GENOMIC DNA]</scope>
    <source>
        <strain evidence="1 2">CKOBP-6</strain>
    </source>
</reference>
<dbReference type="OrthoDB" id="9792518at2"/>
<dbReference type="InterPro" id="IPR050155">
    <property type="entry name" value="HAD-like_hydrolase_sf"/>
</dbReference>
<dbReference type="NCBIfam" id="TIGR01549">
    <property type="entry name" value="HAD-SF-IA-v1"/>
    <property type="match status" value="1"/>
</dbReference>
<dbReference type="PANTHER" id="PTHR43434">
    <property type="entry name" value="PHOSPHOGLYCOLATE PHOSPHATASE"/>
    <property type="match status" value="1"/>
</dbReference>
<accession>A0A329LXM4</accession>
<keyword evidence="2" id="KW-1185">Reference proteome</keyword>
<dbReference type="PANTHER" id="PTHR43434:SF1">
    <property type="entry name" value="PHOSPHOGLYCOLATE PHOSPHATASE"/>
    <property type="match status" value="1"/>
</dbReference>
<dbReference type="SFLD" id="SFLDS00003">
    <property type="entry name" value="Haloacid_Dehalogenase"/>
    <property type="match status" value="1"/>
</dbReference>
<protein>
    <submittedName>
        <fullName evidence="1">HAD family hydrolase</fullName>
    </submittedName>
</protein>
<dbReference type="Gene3D" id="1.10.150.240">
    <property type="entry name" value="Putative phosphatase, domain 2"/>
    <property type="match status" value="1"/>
</dbReference>
<dbReference type="SFLD" id="SFLDG01135">
    <property type="entry name" value="C1.5.6:_HAD__Beta-PGM__Phospha"/>
    <property type="match status" value="1"/>
</dbReference>
<dbReference type="InterPro" id="IPR023214">
    <property type="entry name" value="HAD_sf"/>
</dbReference>
<dbReference type="EMBL" id="QMFB01000032">
    <property type="protein sequence ID" value="RAV12685.1"/>
    <property type="molecule type" value="Genomic_DNA"/>
</dbReference>
<keyword evidence="1" id="KW-0378">Hydrolase</keyword>
<dbReference type="GO" id="GO:0005829">
    <property type="term" value="C:cytosol"/>
    <property type="evidence" value="ECO:0007669"/>
    <property type="project" value="TreeGrafter"/>
</dbReference>
<dbReference type="Gene3D" id="3.40.50.1000">
    <property type="entry name" value="HAD superfamily/HAD-like"/>
    <property type="match status" value="1"/>
</dbReference>
<dbReference type="InterPro" id="IPR041492">
    <property type="entry name" value="HAD_2"/>
</dbReference>